<evidence type="ECO:0000256" key="6">
    <source>
        <dbReference type="ARBA" id="ARBA00023136"/>
    </source>
</evidence>
<dbReference type="GO" id="GO:0033573">
    <property type="term" value="C:high-affinity iron permease complex"/>
    <property type="evidence" value="ECO:0007669"/>
    <property type="project" value="InterPro"/>
</dbReference>
<dbReference type="EMBL" id="HG937691">
    <property type="protein sequence ID" value="CDP33612.1"/>
    <property type="molecule type" value="Genomic_DNA"/>
</dbReference>
<dbReference type="PANTHER" id="PTHR31632">
    <property type="entry name" value="IRON TRANSPORTER FTH1"/>
    <property type="match status" value="1"/>
</dbReference>
<dbReference type="GO" id="GO:0000329">
    <property type="term" value="C:fungal-type vacuole membrane"/>
    <property type="evidence" value="ECO:0007669"/>
    <property type="project" value="TreeGrafter"/>
</dbReference>
<evidence type="ECO:0000313" key="9">
    <source>
        <dbReference type="EMBL" id="CDP33612.1"/>
    </source>
</evidence>
<dbReference type="PANTHER" id="PTHR31632:SF7">
    <property type="entry name" value="IRON TRANSPORTER FTH1"/>
    <property type="match status" value="1"/>
</dbReference>
<evidence type="ECO:0000256" key="4">
    <source>
        <dbReference type="ARBA" id="ARBA00022692"/>
    </source>
</evidence>
<keyword evidence="5 8" id="KW-1133">Transmembrane helix</keyword>
<keyword evidence="3" id="KW-0410">Iron transport</keyword>
<feature type="transmembrane region" description="Helical" evidence="8">
    <location>
        <begin position="54"/>
        <end position="80"/>
    </location>
</feature>
<feature type="transmembrane region" description="Helical" evidence="8">
    <location>
        <begin position="12"/>
        <end position="33"/>
    </location>
</feature>
<keyword evidence="3" id="KW-0813">Transport</keyword>
<feature type="region of interest" description="Disordered" evidence="7">
    <location>
        <begin position="362"/>
        <end position="387"/>
    </location>
</feature>
<name>A0A060T401_BLAAD</name>
<dbReference type="AlphaFoldDB" id="A0A060T401"/>
<evidence type="ECO:0000256" key="7">
    <source>
        <dbReference type="SAM" id="MobiDB-lite"/>
    </source>
</evidence>
<sequence length="387" mass="43520">MMLQDYFSVQVFFIIFRETLETAIIVSVLMAFLHQGLDDNKILAERTVYRRLVAQIWIGAALGLLVCLIVGGVFIFSFYYLGKNLWNSTEKLWEAIFSIVASVMITIMGLAMLRLNSMREKWRFKIAKIIVRTAEDTNHKKGLRSFSRRYAMALLPFVTTLREGLEAVIFLGGIGINEPMSSFPLAALAGVGLGAAVGIVMYKSGNHFSVHYFLIAATCFLYLVAAGLFSRGVWFFELQQFLNKVGMDVSEMGSGPGSYDVTNVVWHVNCCNAQTDGPWMIFNALLGWQNTATYGSVISYNVYWLSVMLMILAMHCKQTYGYIPLLPKGWQDRRRAKKAKHIPQTQEEREALLRQARLAYSADAQTADEETSVSRASIDSDTPLVSR</sequence>
<evidence type="ECO:0000256" key="3">
    <source>
        <dbReference type="ARBA" id="ARBA00022496"/>
    </source>
</evidence>
<reference evidence="9" key="2">
    <citation type="submission" date="2014-06" db="EMBL/GenBank/DDBJ databases">
        <title>The complete genome of Blastobotrys (Arxula) adeninivorans LS3 - a yeast of biotechnological interest.</title>
        <authorList>
            <person name="Kunze G."/>
            <person name="Gaillardin C."/>
            <person name="Czernicka M."/>
            <person name="Durrens P."/>
            <person name="Martin T."/>
            <person name="Boer E."/>
            <person name="Gabaldon T."/>
            <person name="Cruz J."/>
            <person name="Talla E."/>
            <person name="Marck C."/>
            <person name="Goffeau A."/>
            <person name="Barbe V."/>
            <person name="Baret P."/>
            <person name="Baronian K."/>
            <person name="Beier S."/>
            <person name="Bleykasten C."/>
            <person name="Bode R."/>
            <person name="Casaregola S."/>
            <person name="Despons L."/>
            <person name="Fairhead C."/>
            <person name="Giersberg M."/>
            <person name="Gierski P."/>
            <person name="Hahnel U."/>
            <person name="Hartmann A."/>
            <person name="Jankowska D."/>
            <person name="Jubin C."/>
            <person name="Jung P."/>
            <person name="Lafontaine I."/>
            <person name="Leh-Louis V."/>
            <person name="Lemaire M."/>
            <person name="Marcet-Houben M."/>
            <person name="Mascher M."/>
            <person name="Morel G."/>
            <person name="Richard G.-F."/>
            <person name="Riechen J."/>
            <person name="Sacerdot C."/>
            <person name="Sarkar A."/>
            <person name="Savel G."/>
            <person name="Schacherer J."/>
            <person name="Sherman D."/>
            <person name="Straub M.-L."/>
            <person name="Stein N."/>
            <person name="Thierry A."/>
            <person name="Trautwein-Schult A."/>
            <person name="Westhof E."/>
            <person name="Worch S."/>
            <person name="Dujon B."/>
            <person name="Souciet J.-L."/>
            <person name="Wincker P."/>
            <person name="Scholz U."/>
            <person name="Neuveglise N."/>
        </authorList>
    </citation>
    <scope>NUCLEOTIDE SEQUENCE</scope>
    <source>
        <strain evidence="9">LS3</strain>
    </source>
</reference>
<protein>
    <submittedName>
        <fullName evidence="9">ARAD1A13288p</fullName>
    </submittedName>
</protein>
<dbReference type="PhylomeDB" id="A0A060T401"/>
<keyword evidence="3" id="KW-0406">Ion transport</keyword>
<evidence type="ECO:0000256" key="5">
    <source>
        <dbReference type="ARBA" id="ARBA00022989"/>
    </source>
</evidence>
<evidence type="ECO:0000256" key="1">
    <source>
        <dbReference type="ARBA" id="ARBA00004141"/>
    </source>
</evidence>
<feature type="transmembrane region" description="Helical" evidence="8">
    <location>
        <begin position="292"/>
        <end position="313"/>
    </location>
</feature>
<feature type="compositionally biased region" description="Polar residues" evidence="7">
    <location>
        <begin position="373"/>
        <end position="387"/>
    </location>
</feature>
<keyword evidence="6 8" id="KW-0472">Membrane</keyword>
<evidence type="ECO:0000256" key="8">
    <source>
        <dbReference type="SAM" id="Phobius"/>
    </source>
</evidence>
<comment type="subcellular location">
    <subcellularLocation>
        <location evidence="1">Membrane</location>
        <topology evidence="1">Multi-pass membrane protein</topology>
    </subcellularLocation>
</comment>
<evidence type="ECO:0000256" key="2">
    <source>
        <dbReference type="ARBA" id="ARBA00008333"/>
    </source>
</evidence>
<reference evidence="9" key="1">
    <citation type="submission" date="2014-02" db="EMBL/GenBank/DDBJ databases">
        <authorList>
            <person name="Genoscope - CEA"/>
        </authorList>
    </citation>
    <scope>NUCLEOTIDE SEQUENCE</scope>
    <source>
        <strain evidence="9">LS3</strain>
    </source>
</reference>
<keyword evidence="3" id="KW-0408">Iron</keyword>
<dbReference type="Pfam" id="PF03239">
    <property type="entry name" value="FTR1"/>
    <property type="match status" value="1"/>
</dbReference>
<dbReference type="InterPro" id="IPR004923">
    <property type="entry name" value="FTR1/Fip1/EfeU"/>
</dbReference>
<organism evidence="9">
    <name type="scientific">Blastobotrys adeninivorans</name>
    <name type="common">Yeast</name>
    <name type="synonym">Arxula adeninivorans</name>
    <dbReference type="NCBI Taxonomy" id="409370"/>
    <lineage>
        <taxon>Eukaryota</taxon>
        <taxon>Fungi</taxon>
        <taxon>Dikarya</taxon>
        <taxon>Ascomycota</taxon>
        <taxon>Saccharomycotina</taxon>
        <taxon>Dipodascomycetes</taxon>
        <taxon>Dipodascales</taxon>
        <taxon>Trichomonascaceae</taxon>
        <taxon>Blastobotrys</taxon>
    </lineage>
</organism>
<proteinExistence type="inferred from homology"/>
<feature type="transmembrane region" description="Helical" evidence="8">
    <location>
        <begin position="92"/>
        <end position="113"/>
    </location>
</feature>
<feature type="transmembrane region" description="Helical" evidence="8">
    <location>
        <begin position="209"/>
        <end position="229"/>
    </location>
</feature>
<feature type="transmembrane region" description="Helical" evidence="8">
    <location>
        <begin position="150"/>
        <end position="176"/>
    </location>
</feature>
<feature type="transmembrane region" description="Helical" evidence="8">
    <location>
        <begin position="182"/>
        <end position="202"/>
    </location>
</feature>
<dbReference type="GO" id="GO:0015093">
    <property type="term" value="F:ferrous iron transmembrane transporter activity"/>
    <property type="evidence" value="ECO:0007669"/>
    <property type="project" value="TreeGrafter"/>
</dbReference>
<accession>A0A060T401</accession>
<keyword evidence="4 8" id="KW-0812">Transmembrane</keyword>
<gene>
    <name evidence="9" type="ORF">GNLVRS02_ARAD1A13288g</name>
</gene>
<comment type="similarity">
    <text evidence="2">Belongs to the oxidase-dependent Fe transporter (OFeT) (TC 9.A.10.1) family.</text>
</comment>